<dbReference type="AlphaFoldDB" id="I3ZD13"/>
<dbReference type="NCBIfam" id="TIGR01409">
    <property type="entry name" value="TAT_signal_seq"/>
    <property type="match status" value="1"/>
</dbReference>
<dbReference type="RefSeq" id="WP_014784700.1">
    <property type="nucleotide sequence ID" value="NC_018014.1"/>
</dbReference>
<evidence type="ECO:0000313" key="3">
    <source>
        <dbReference type="Proteomes" id="UP000006056"/>
    </source>
</evidence>
<feature type="domain" description="NIPSNAP" evidence="1">
    <location>
        <begin position="159"/>
        <end position="263"/>
    </location>
</feature>
<dbReference type="Gene3D" id="3.30.70.100">
    <property type="match status" value="2"/>
</dbReference>
<sequence length="264" mass="28610">MNRRDWLKGTAAMAAAAGISTNMAEAQAPAAKGARSYFLLRRYKLQQGAPFSAAANKYFSEALIPALTRMGLGPVGVFNLTYGDGTPTMFVLIPGSDLTALAMLDLNLAKDAAFVAAAAPFWSAPATAPPFLTVTSTVSLGFEGFPQLVVPAKEPHIVQIRTYVSPTYAAHERKVEMFHQGEFRIFGEAGAKSVFYGDNLIGPDLPSLTYMLAHKDLAAMDETWKNFISHPDWKKLSTNPRYASEPTVSRIDNLVLTPTAYSQV</sequence>
<dbReference type="PROSITE" id="PS51318">
    <property type="entry name" value="TAT"/>
    <property type="match status" value="1"/>
</dbReference>
<dbReference type="InterPro" id="IPR019546">
    <property type="entry name" value="TAT_signal_bac_arc"/>
</dbReference>
<evidence type="ECO:0000313" key="2">
    <source>
        <dbReference type="EMBL" id="AFL87131.1"/>
    </source>
</evidence>
<dbReference type="KEGG" id="trs:Terro_0799"/>
<dbReference type="STRING" id="926566.Terro_0799"/>
<accession>I3ZD13</accession>
<keyword evidence="3" id="KW-1185">Reference proteome</keyword>
<dbReference type="eggNOG" id="ENOG502Z900">
    <property type="taxonomic scope" value="Bacteria"/>
</dbReference>
<reference evidence="2 3" key="1">
    <citation type="submission" date="2012-06" db="EMBL/GenBank/DDBJ databases">
        <title>Complete genome of Terriglobus roseus DSM 18391.</title>
        <authorList>
            <consortium name="US DOE Joint Genome Institute (JGI-PGF)"/>
            <person name="Lucas S."/>
            <person name="Copeland A."/>
            <person name="Lapidus A."/>
            <person name="Glavina del Rio T."/>
            <person name="Dalin E."/>
            <person name="Tice H."/>
            <person name="Bruce D."/>
            <person name="Goodwin L."/>
            <person name="Pitluck S."/>
            <person name="Peters L."/>
            <person name="Mikhailova N."/>
            <person name="Munk A.C.C."/>
            <person name="Kyrpides N."/>
            <person name="Mavromatis K."/>
            <person name="Ivanova N."/>
            <person name="Brettin T."/>
            <person name="Detter J.C."/>
            <person name="Han C."/>
            <person name="Larimer F."/>
            <person name="Land M."/>
            <person name="Hauser L."/>
            <person name="Markowitz V."/>
            <person name="Cheng J.-F."/>
            <person name="Hugenholtz P."/>
            <person name="Woyke T."/>
            <person name="Wu D."/>
            <person name="Brambilla E."/>
            <person name="Klenk H.-P."/>
            <person name="Eisen J.A."/>
        </authorList>
    </citation>
    <scope>NUCLEOTIDE SEQUENCE [LARGE SCALE GENOMIC DNA]</scope>
    <source>
        <strain evidence="3">DSM 18391 / NRRL B-41598 / KBS 63</strain>
    </source>
</reference>
<dbReference type="EMBL" id="CP003379">
    <property type="protein sequence ID" value="AFL87131.1"/>
    <property type="molecule type" value="Genomic_DNA"/>
</dbReference>
<dbReference type="InterPro" id="IPR011008">
    <property type="entry name" value="Dimeric_a/b-barrel"/>
</dbReference>
<dbReference type="SUPFAM" id="SSF54909">
    <property type="entry name" value="Dimeric alpha+beta barrel"/>
    <property type="match status" value="1"/>
</dbReference>
<dbReference type="OrthoDB" id="113248at2"/>
<dbReference type="Pfam" id="PF07978">
    <property type="entry name" value="NIPSNAP"/>
    <property type="match status" value="1"/>
</dbReference>
<dbReference type="HOGENOM" id="CLU_093116_0_0_0"/>
<proteinExistence type="predicted"/>
<dbReference type="InterPro" id="IPR006311">
    <property type="entry name" value="TAT_signal"/>
</dbReference>
<organism evidence="2 3">
    <name type="scientific">Terriglobus roseus (strain DSM 18391 / NRRL B-41598 / KBS 63)</name>
    <dbReference type="NCBI Taxonomy" id="926566"/>
    <lineage>
        <taxon>Bacteria</taxon>
        <taxon>Pseudomonadati</taxon>
        <taxon>Acidobacteriota</taxon>
        <taxon>Terriglobia</taxon>
        <taxon>Terriglobales</taxon>
        <taxon>Acidobacteriaceae</taxon>
        <taxon>Terriglobus</taxon>
    </lineage>
</organism>
<gene>
    <name evidence="2" type="ordered locus">Terro_0799</name>
</gene>
<protein>
    <recommendedName>
        <fullName evidence="1">NIPSNAP domain-containing protein</fullName>
    </recommendedName>
</protein>
<evidence type="ECO:0000259" key="1">
    <source>
        <dbReference type="Pfam" id="PF07978"/>
    </source>
</evidence>
<dbReference type="Proteomes" id="UP000006056">
    <property type="component" value="Chromosome"/>
</dbReference>
<dbReference type="InterPro" id="IPR012577">
    <property type="entry name" value="NIPSNAP"/>
</dbReference>
<name>I3ZD13_TERRK</name>